<keyword evidence="4" id="KW-0223">Dioxygenase</keyword>
<dbReference type="GO" id="GO:0031418">
    <property type="term" value="F:L-ascorbic acid binding"/>
    <property type="evidence" value="ECO:0007669"/>
    <property type="project" value="UniProtKB-KW"/>
</dbReference>
<evidence type="ECO:0000256" key="6">
    <source>
        <dbReference type="ARBA" id="ARBA00023004"/>
    </source>
</evidence>
<evidence type="ECO:0000256" key="1">
    <source>
        <dbReference type="ARBA" id="ARBA00001961"/>
    </source>
</evidence>
<dbReference type="AlphaFoldDB" id="A0A521FUS1"/>
<dbReference type="InterPro" id="IPR006620">
    <property type="entry name" value="Pro_4_hyd_alph"/>
</dbReference>
<keyword evidence="9" id="KW-1185">Reference proteome</keyword>
<evidence type="ECO:0000313" key="9">
    <source>
        <dbReference type="Proteomes" id="UP000316030"/>
    </source>
</evidence>
<dbReference type="Proteomes" id="UP000316030">
    <property type="component" value="Unassembled WGS sequence"/>
</dbReference>
<keyword evidence="3" id="KW-0847">Vitamin C</keyword>
<name>A0A521FUS1_9RHOB</name>
<protein>
    <submittedName>
        <fullName evidence="8">PKHD-type hydroxylase</fullName>
    </submittedName>
</protein>
<dbReference type="GO" id="GO:0051213">
    <property type="term" value="F:dioxygenase activity"/>
    <property type="evidence" value="ECO:0007669"/>
    <property type="project" value="UniProtKB-KW"/>
</dbReference>
<evidence type="ECO:0000256" key="5">
    <source>
        <dbReference type="ARBA" id="ARBA00023002"/>
    </source>
</evidence>
<sequence>MLTVHSMPGAFSIEECDRIRDLVALQPANDARLVGLTRDHNIRRADLVWLDDVPEAAWVMGRIIDLVRAANRAVYDFDLREFAESPQVARYGAEREGHFGWHSDIGEGQLASKRKLTMVVQLSPSDAYRGGDLEVMPSHHVVAGDRAQGCATLFPAMLLHRVTPVTDGERHSLTIWAHGPAFR</sequence>
<dbReference type="GO" id="GO:0005506">
    <property type="term" value="F:iron ion binding"/>
    <property type="evidence" value="ECO:0007669"/>
    <property type="project" value="InterPro"/>
</dbReference>
<reference evidence="8 9" key="1">
    <citation type="submission" date="2017-05" db="EMBL/GenBank/DDBJ databases">
        <authorList>
            <person name="Varghese N."/>
            <person name="Submissions S."/>
        </authorList>
    </citation>
    <scope>NUCLEOTIDE SEQUENCE [LARGE SCALE GENOMIC DNA]</scope>
    <source>
        <strain evidence="8 9">DSM 29506</strain>
    </source>
</reference>
<dbReference type="SUPFAM" id="SSF51197">
    <property type="entry name" value="Clavaminate synthase-like"/>
    <property type="match status" value="1"/>
</dbReference>
<dbReference type="InterPro" id="IPR005123">
    <property type="entry name" value="Oxoglu/Fe-dep_dioxygenase_dom"/>
</dbReference>
<dbReference type="RefSeq" id="WP_142495039.1">
    <property type="nucleotide sequence ID" value="NZ_FXTO01000052.1"/>
</dbReference>
<gene>
    <name evidence="8" type="ORF">SAMN06265173_1528</name>
</gene>
<evidence type="ECO:0000313" key="8">
    <source>
        <dbReference type="EMBL" id="SMO99291.1"/>
    </source>
</evidence>
<dbReference type="EMBL" id="FXTO01000052">
    <property type="protein sequence ID" value="SMO99291.1"/>
    <property type="molecule type" value="Genomic_DNA"/>
</dbReference>
<accession>A0A521FUS1</accession>
<dbReference type="InterPro" id="IPR044862">
    <property type="entry name" value="Pro_4_hyd_alph_FE2OG_OXY"/>
</dbReference>
<organism evidence="8 9">
    <name type="scientific">Thalassovita litoralis</name>
    <dbReference type="NCBI Taxonomy" id="1010611"/>
    <lineage>
        <taxon>Bacteria</taxon>
        <taxon>Pseudomonadati</taxon>
        <taxon>Pseudomonadota</taxon>
        <taxon>Alphaproteobacteria</taxon>
        <taxon>Rhodobacterales</taxon>
        <taxon>Roseobacteraceae</taxon>
        <taxon>Thalassovita</taxon>
    </lineage>
</organism>
<dbReference type="SMART" id="SM00702">
    <property type="entry name" value="P4Hc"/>
    <property type="match status" value="1"/>
</dbReference>
<comment type="cofactor">
    <cofactor evidence="1">
        <name>L-ascorbate</name>
        <dbReference type="ChEBI" id="CHEBI:38290"/>
    </cofactor>
</comment>
<dbReference type="PROSITE" id="PS51471">
    <property type="entry name" value="FE2OG_OXY"/>
    <property type="match status" value="1"/>
</dbReference>
<feature type="domain" description="Fe2OG dioxygenase" evidence="7">
    <location>
        <begin position="82"/>
        <end position="179"/>
    </location>
</feature>
<evidence type="ECO:0000256" key="4">
    <source>
        <dbReference type="ARBA" id="ARBA00022964"/>
    </source>
</evidence>
<keyword evidence="2" id="KW-0479">Metal-binding</keyword>
<evidence type="ECO:0000259" key="7">
    <source>
        <dbReference type="PROSITE" id="PS51471"/>
    </source>
</evidence>
<keyword evidence="5" id="KW-0560">Oxidoreductase</keyword>
<evidence type="ECO:0000256" key="3">
    <source>
        <dbReference type="ARBA" id="ARBA00022896"/>
    </source>
</evidence>
<evidence type="ECO:0000256" key="2">
    <source>
        <dbReference type="ARBA" id="ARBA00022723"/>
    </source>
</evidence>
<keyword evidence="6" id="KW-0408">Iron</keyword>
<proteinExistence type="predicted"/>
<dbReference type="OrthoDB" id="9812472at2"/>
<dbReference type="Pfam" id="PF13640">
    <property type="entry name" value="2OG-FeII_Oxy_3"/>
    <property type="match status" value="1"/>
</dbReference>
<dbReference type="Gene3D" id="2.60.120.620">
    <property type="entry name" value="q2cbj1_9rhob like domain"/>
    <property type="match status" value="1"/>
</dbReference>
<dbReference type="GO" id="GO:0016705">
    <property type="term" value="F:oxidoreductase activity, acting on paired donors, with incorporation or reduction of molecular oxygen"/>
    <property type="evidence" value="ECO:0007669"/>
    <property type="project" value="InterPro"/>
</dbReference>